<organism evidence="2 3">
    <name type="scientific">Cellvibrio fibrivorans</name>
    <dbReference type="NCBI Taxonomy" id="126350"/>
    <lineage>
        <taxon>Bacteria</taxon>
        <taxon>Pseudomonadati</taxon>
        <taxon>Pseudomonadota</taxon>
        <taxon>Gammaproteobacteria</taxon>
        <taxon>Cellvibrionales</taxon>
        <taxon>Cellvibrionaceae</taxon>
        <taxon>Cellvibrio</taxon>
    </lineage>
</organism>
<sequence>MRKRIAIDMDETICDTLARHLDWYNTEFQQNLTKADLYATKIYHKVPEAHVARVRAYPDIPAFFDDIPPYDNAIEVIRELYESYEIVIATAAMEHPTSFSPKYEWLVKYLPFLSPMNFIFCGKKNVVHADYLIDDSARHFEGFVGQGILFSAPHNMAELGQVRVNDWLEVRDYFLR</sequence>
<dbReference type="InterPro" id="IPR036412">
    <property type="entry name" value="HAD-like_sf"/>
</dbReference>
<protein>
    <submittedName>
        <fullName evidence="2">5'(3')-deoxyribonucleotidase</fullName>
    </submittedName>
</protein>
<dbReference type="SFLD" id="SFLDS00003">
    <property type="entry name" value="Haloacid_Dehalogenase"/>
    <property type="match status" value="1"/>
</dbReference>
<evidence type="ECO:0000313" key="2">
    <source>
        <dbReference type="EMBL" id="MDR7090976.1"/>
    </source>
</evidence>
<dbReference type="SUPFAM" id="SSF56784">
    <property type="entry name" value="HAD-like"/>
    <property type="match status" value="1"/>
</dbReference>
<accession>A0ABU1V0K0</accession>
<dbReference type="PANTHER" id="PTHR16504">
    <property type="entry name" value="5'(3')-DEOXYRIBONUCLEOTIDASE"/>
    <property type="match status" value="1"/>
</dbReference>
<evidence type="ECO:0000256" key="1">
    <source>
        <dbReference type="ARBA" id="ARBA00009589"/>
    </source>
</evidence>
<proteinExistence type="inferred from homology"/>
<dbReference type="EMBL" id="JAVDVX010000005">
    <property type="protein sequence ID" value="MDR7090976.1"/>
    <property type="molecule type" value="Genomic_DNA"/>
</dbReference>
<dbReference type="InterPro" id="IPR023214">
    <property type="entry name" value="HAD_sf"/>
</dbReference>
<keyword evidence="3" id="KW-1185">Reference proteome</keyword>
<gene>
    <name evidence="2" type="ORF">J2X05_003002</name>
</gene>
<comment type="similarity">
    <text evidence="1">Belongs to the 5'(3')-deoxyribonucleotidase family.</text>
</comment>
<dbReference type="InterPro" id="IPR010708">
    <property type="entry name" value="5'(3')-deoxyribonucleotidase"/>
</dbReference>
<comment type="caution">
    <text evidence="2">The sequence shown here is derived from an EMBL/GenBank/DDBJ whole genome shotgun (WGS) entry which is preliminary data.</text>
</comment>
<dbReference type="SFLD" id="SFLDG01146">
    <property type="entry name" value="C1.2.2"/>
    <property type="match status" value="1"/>
</dbReference>
<reference evidence="2 3" key="1">
    <citation type="submission" date="2023-07" db="EMBL/GenBank/DDBJ databases">
        <title>Sorghum-associated microbial communities from plants grown in Nebraska, USA.</title>
        <authorList>
            <person name="Schachtman D."/>
        </authorList>
    </citation>
    <scope>NUCLEOTIDE SEQUENCE [LARGE SCALE GENOMIC DNA]</scope>
    <source>
        <strain evidence="2 3">BE190</strain>
    </source>
</reference>
<dbReference type="Gene3D" id="1.10.40.40">
    <property type="entry name" value="Deoxyribonucleotidase, domain 2"/>
    <property type="match status" value="1"/>
</dbReference>
<name>A0ABU1V0K0_9GAMM</name>
<dbReference type="PANTHER" id="PTHR16504:SF4">
    <property type="entry name" value="5'(3')-DEOXYRIBONUCLEOTIDASE"/>
    <property type="match status" value="1"/>
</dbReference>
<dbReference type="Pfam" id="PF06941">
    <property type="entry name" value="NT5C"/>
    <property type="match status" value="1"/>
</dbReference>
<dbReference type="RefSeq" id="WP_310073732.1">
    <property type="nucleotide sequence ID" value="NZ_JAVDVX010000005.1"/>
</dbReference>
<dbReference type="SFLD" id="SFLDG01126">
    <property type="entry name" value="C1.2:_Nucleotidase_Like"/>
    <property type="match status" value="1"/>
</dbReference>
<dbReference type="Proteomes" id="UP001253595">
    <property type="component" value="Unassembled WGS sequence"/>
</dbReference>
<evidence type="ECO:0000313" key="3">
    <source>
        <dbReference type="Proteomes" id="UP001253595"/>
    </source>
</evidence>
<dbReference type="Gene3D" id="3.40.50.1000">
    <property type="entry name" value="HAD superfamily/HAD-like"/>
    <property type="match status" value="1"/>
</dbReference>